<evidence type="ECO:0000313" key="4">
    <source>
        <dbReference type="EMBL" id="PLW16006.1"/>
    </source>
</evidence>
<evidence type="ECO:0000256" key="2">
    <source>
        <dbReference type="SAM" id="SignalP"/>
    </source>
</evidence>
<dbReference type="InterPro" id="IPR048661">
    <property type="entry name" value="CPL1-like"/>
</dbReference>
<feature type="signal peptide" evidence="2">
    <location>
        <begin position="1"/>
        <end position="19"/>
    </location>
</feature>
<keyword evidence="7" id="KW-1185">Reference proteome</keyword>
<dbReference type="EMBL" id="PGCI01000783">
    <property type="protein sequence ID" value="PLW16006.1"/>
    <property type="molecule type" value="Genomic_DNA"/>
</dbReference>
<name>A0A2N5V9C3_9BASI</name>
<gene>
    <name evidence="6" type="ORF">PCANC_06135</name>
    <name evidence="5" type="ORF">PCASD_07379</name>
    <name evidence="4" type="ORF">PCASD_19281</name>
</gene>
<dbReference type="EMBL" id="PGCJ01000062">
    <property type="protein sequence ID" value="PLW53381.1"/>
    <property type="molecule type" value="Genomic_DNA"/>
</dbReference>
<feature type="region of interest" description="Disordered" evidence="1">
    <location>
        <begin position="32"/>
        <end position="51"/>
    </location>
</feature>
<evidence type="ECO:0000313" key="5">
    <source>
        <dbReference type="EMBL" id="PLW46607.1"/>
    </source>
</evidence>
<feature type="chain" id="PRO_5015083987" description="Protein CPL1-like domain-containing protein" evidence="2">
    <location>
        <begin position="20"/>
        <end position="345"/>
    </location>
</feature>
<protein>
    <recommendedName>
        <fullName evidence="3">Protein CPL1-like domain-containing protein</fullName>
    </recommendedName>
</protein>
<dbReference type="STRING" id="200324.A0A2N5V9C3"/>
<comment type="caution">
    <text evidence="5">The sequence shown here is derived from an EMBL/GenBank/DDBJ whole genome shotgun (WGS) entry which is preliminary data.</text>
</comment>
<feature type="compositionally biased region" description="Low complexity" evidence="1">
    <location>
        <begin position="38"/>
        <end position="51"/>
    </location>
</feature>
<reference evidence="7 8" key="1">
    <citation type="submission" date="2017-11" db="EMBL/GenBank/DDBJ databases">
        <title>De novo assembly and phasing of dikaryotic genomes from two isolates of Puccinia coronata f. sp. avenae, the causal agent of oat crown rust.</title>
        <authorList>
            <person name="Miller M.E."/>
            <person name="Zhang Y."/>
            <person name="Omidvar V."/>
            <person name="Sperschneider J."/>
            <person name="Schwessinger B."/>
            <person name="Raley C."/>
            <person name="Palmer J.M."/>
            <person name="Garnica D."/>
            <person name="Upadhyaya N."/>
            <person name="Rathjen J."/>
            <person name="Taylor J.M."/>
            <person name="Park R.F."/>
            <person name="Dodds P.N."/>
            <person name="Hirsch C.D."/>
            <person name="Kianian S.F."/>
            <person name="Figueroa M."/>
        </authorList>
    </citation>
    <scope>NUCLEOTIDE SEQUENCE [LARGE SCALE GENOMIC DNA]</scope>
    <source>
        <strain evidence="6">12NC29</strain>
        <strain evidence="5">12SD80</strain>
    </source>
</reference>
<dbReference type="InterPro" id="IPR038955">
    <property type="entry name" value="PriA/CPL1_fungi"/>
</dbReference>
<feature type="region of interest" description="Disordered" evidence="1">
    <location>
        <begin position="216"/>
        <end position="262"/>
    </location>
</feature>
<dbReference type="Proteomes" id="UP000235388">
    <property type="component" value="Unassembled WGS sequence"/>
</dbReference>
<organism evidence="5 8">
    <name type="scientific">Puccinia coronata f. sp. avenae</name>
    <dbReference type="NCBI Taxonomy" id="200324"/>
    <lineage>
        <taxon>Eukaryota</taxon>
        <taxon>Fungi</taxon>
        <taxon>Dikarya</taxon>
        <taxon>Basidiomycota</taxon>
        <taxon>Pucciniomycotina</taxon>
        <taxon>Pucciniomycetes</taxon>
        <taxon>Pucciniales</taxon>
        <taxon>Pucciniaceae</taxon>
        <taxon>Puccinia</taxon>
    </lineage>
</organism>
<feature type="domain" description="Protein CPL1-like" evidence="3">
    <location>
        <begin position="282"/>
        <end position="340"/>
    </location>
</feature>
<evidence type="ECO:0000313" key="7">
    <source>
        <dbReference type="Proteomes" id="UP000235388"/>
    </source>
</evidence>
<feature type="compositionally biased region" description="Polar residues" evidence="1">
    <location>
        <begin position="253"/>
        <end position="262"/>
    </location>
</feature>
<evidence type="ECO:0000259" key="3">
    <source>
        <dbReference type="Pfam" id="PF21671"/>
    </source>
</evidence>
<dbReference type="OrthoDB" id="439917at2759"/>
<proteinExistence type="predicted"/>
<dbReference type="PANTHER" id="PTHR35192:SF2">
    <property type="entry name" value="APPLE DOMAIN-CONTAINING PROTEIN"/>
    <property type="match status" value="1"/>
</dbReference>
<dbReference type="AlphaFoldDB" id="A0A2N5V9C3"/>
<evidence type="ECO:0000256" key="1">
    <source>
        <dbReference type="SAM" id="MobiDB-lite"/>
    </source>
</evidence>
<dbReference type="Proteomes" id="UP000235392">
    <property type="component" value="Unassembled WGS sequence"/>
</dbReference>
<dbReference type="Pfam" id="PF21671">
    <property type="entry name" value="CPL1-like"/>
    <property type="match status" value="1"/>
</dbReference>
<dbReference type="EMBL" id="PGCI01000038">
    <property type="protein sequence ID" value="PLW46607.1"/>
    <property type="molecule type" value="Genomic_DNA"/>
</dbReference>
<sequence>MLAIPTLSLIAWILFSVAAYDLPRVEPPKTLTHRQLKSRGSVTSGSSSQSSATVSTGLVSASCGLSTNVWGQVTAVSSSGYANLCLQCRVNVLGVTVSFGYYSALAASINAYGVSASQIAVLQSSIDSALLTLSAQQKTSASCKTACAADTRCQSYTFTGSSCKFTSVNYSTQNKAGTVLAQAFQSLYSSGGSGFCSLCSSDRSCTGAATASGVARRSLAPRGTSKGESKAQGNSKCADPATPSAAARKSVSPRATSNSQCPTGLSACPILSGSSLTSSGGFECLNVQQEATSCGGCSSTGEGIDCTTLPGASSTSCSEGKCQIFSCKSGYLYSSVDNSCSKSTV</sequence>
<accession>A0A2N5V9C3</accession>
<dbReference type="PANTHER" id="PTHR35192">
    <property type="entry name" value="PROTEIN, PUTATIVE-RELATED"/>
    <property type="match status" value="1"/>
</dbReference>
<keyword evidence="2" id="KW-0732">Signal</keyword>
<evidence type="ECO:0000313" key="8">
    <source>
        <dbReference type="Proteomes" id="UP000235392"/>
    </source>
</evidence>
<evidence type="ECO:0000313" key="6">
    <source>
        <dbReference type="EMBL" id="PLW53381.1"/>
    </source>
</evidence>